<keyword evidence="2" id="KW-0732">Signal</keyword>
<keyword evidence="1" id="KW-0812">Transmembrane</keyword>
<gene>
    <name evidence="3" type="ORF">E0Z10_g4104</name>
</gene>
<dbReference type="EMBL" id="SKBN01000062">
    <property type="protein sequence ID" value="TGJ84666.1"/>
    <property type="molecule type" value="Genomic_DNA"/>
</dbReference>
<dbReference type="InterPro" id="IPR039535">
    <property type="entry name" value="ASST-like"/>
</dbReference>
<protein>
    <recommendedName>
        <fullName evidence="5">Arylsulfotransferase N-terminal domain-containing protein</fullName>
    </recommendedName>
</protein>
<dbReference type="InterPro" id="IPR053143">
    <property type="entry name" value="Arylsulfate_ST"/>
</dbReference>
<dbReference type="SUPFAM" id="SSF63829">
    <property type="entry name" value="Calcium-dependent phosphotriesterase"/>
    <property type="match status" value="1"/>
</dbReference>
<dbReference type="Proteomes" id="UP000297716">
    <property type="component" value="Unassembled WGS sequence"/>
</dbReference>
<sequence>MTRILPWLLLLTAITLDARVWAFDVFTSSYLYELGFYGSQKGKLVSDPGPTIFDSRGELVWTDDSYGAVFNFQIQTYKGENYLTFWSNPEGSTHGYGRGTYYILDSSYQLFGKFEPAGEGLQGDLHEFQITEHGTTLMTIYNPVPADLTSIGGPEQGWALDCLFQEIDIATGELLFEWSAIEHVALSDTVRYFAGEDDGTTPETAYDFFHINSVDVDGEGNYVVSGRHTSSILCISPQGKILWTLGGISNEFLDLSDGHATDFMYQHHAKLHGGHTLSIFDNAASERAGQASKQGHSRGILVQLDTTNMTATLLHEYFDPGNPRTTSSQGSMQVMDDRVVLGYGWLPFITEFALDGSVLCAVELAPWVAARWGLVNTYRAFKAPNWVGRPTDTPSVYVDPSDSQVFVSWNGATEVERWVLQGAEWTDLKSRTEGKEEETKFRDLDVVDKDSFETAFGLLDDMPQYIRVAAVDKHGNVLTHSQIVDRRVGNAPKNWLYDALVCGAVFAALIAAVLLVIGRRGRKAILGNFSRGYDALGRTAVAWRSRMPRAEGMHEPCLAKTWWKDWGSAKPHELQSIYHEYT</sequence>
<dbReference type="STRING" id="37992.A0A4Z0Z567"/>
<dbReference type="Pfam" id="PF14269">
    <property type="entry name" value="Arylsulfotran_2"/>
    <property type="match status" value="1"/>
</dbReference>
<feature type="signal peptide" evidence="2">
    <location>
        <begin position="1"/>
        <end position="22"/>
    </location>
</feature>
<name>A0A4Z0Z567_9PEZI</name>
<reference evidence="3 4" key="1">
    <citation type="submission" date="2019-03" db="EMBL/GenBank/DDBJ databases">
        <title>Draft genome sequence of Xylaria hypoxylon DSM 108379, a ubiquitous saprotrophic-parasitic fungi on hardwood.</title>
        <authorList>
            <person name="Buettner E."/>
            <person name="Leonhardt S."/>
            <person name="Gebauer A.M."/>
            <person name="Liers C."/>
            <person name="Hofrichter M."/>
            <person name="Kellner H."/>
        </authorList>
    </citation>
    <scope>NUCLEOTIDE SEQUENCE [LARGE SCALE GENOMIC DNA]</scope>
    <source>
        <strain evidence="3 4">DSM 108379</strain>
    </source>
</reference>
<comment type="caution">
    <text evidence="3">The sequence shown here is derived from an EMBL/GenBank/DDBJ whole genome shotgun (WGS) entry which is preliminary data.</text>
</comment>
<feature type="transmembrane region" description="Helical" evidence="1">
    <location>
        <begin position="495"/>
        <end position="517"/>
    </location>
</feature>
<keyword evidence="4" id="KW-1185">Reference proteome</keyword>
<accession>A0A4Z0Z567</accession>
<dbReference type="OrthoDB" id="5427350at2759"/>
<evidence type="ECO:0000313" key="4">
    <source>
        <dbReference type="Proteomes" id="UP000297716"/>
    </source>
</evidence>
<organism evidence="3 4">
    <name type="scientific">Xylaria hypoxylon</name>
    <dbReference type="NCBI Taxonomy" id="37992"/>
    <lineage>
        <taxon>Eukaryota</taxon>
        <taxon>Fungi</taxon>
        <taxon>Dikarya</taxon>
        <taxon>Ascomycota</taxon>
        <taxon>Pezizomycotina</taxon>
        <taxon>Sordariomycetes</taxon>
        <taxon>Xylariomycetidae</taxon>
        <taxon>Xylariales</taxon>
        <taxon>Xylariaceae</taxon>
        <taxon>Xylaria</taxon>
    </lineage>
</organism>
<dbReference type="PANTHER" id="PTHR35340">
    <property type="entry name" value="PQQ ENZYME REPEAT PROTEIN-RELATED"/>
    <property type="match status" value="1"/>
</dbReference>
<proteinExistence type="predicted"/>
<keyword evidence="1" id="KW-0472">Membrane</keyword>
<keyword evidence="1" id="KW-1133">Transmembrane helix</keyword>
<feature type="chain" id="PRO_5021250808" description="Arylsulfotransferase N-terminal domain-containing protein" evidence="2">
    <location>
        <begin position="23"/>
        <end position="582"/>
    </location>
</feature>
<evidence type="ECO:0000313" key="3">
    <source>
        <dbReference type="EMBL" id="TGJ84666.1"/>
    </source>
</evidence>
<dbReference type="PANTHER" id="PTHR35340:SF5">
    <property type="entry name" value="ASST-DOMAIN-CONTAINING PROTEIN"/>
    <property type="match status" value="1"/>
</dbReference>
<evidence type="ECO:0008006" key="5">
    <source>
        <dbReference type="Google" id="ProtNLM"/>
    </source>
</evidence>
<evidence type="ECO:0000256" key="2">
    <source>
        <dbReference type="SAM" id="SignalP"/>
    </source>
</evidence>
<evidence type="ECO:0000256" key="1">
    <source>
        <dbReference type="SAM" id="Phobius"/>
    </source>
</evidence>
<dbReference type="AlphaFoldDB" id="A0A4Z0Z567"/>